<comment type="caution">
    <text evidence="4">The sequence shown here is derived from an EMBL/GenBank/DDBJ whole genome shotgun (WGS) entry which is preliminary data.</text>
</comment>
<sequence>MKNKLILIVGLGLILSYCTEPEKPSVDNLPDDKPSLEKPKEEEEEEIVLSFSKSKSMPTPGRKRAFSFAIDNKIYVGTGFGTDESGQKYLSDFWEYDIQNDTWEEKAPFPLGPFSDGDAISYNGIGYVLFGKKIVCEQIDTPCNHIDVGEVHAYDPSTDTWEKVADFSDQPRLIGGNATLIGDKVIFVNNFDAYTISLIDFSYTSLANPPDFINDATHFMIEENIFLIMGMNSGIGKKNCFTYNIPSDQWQVLPDFPEVGRYGTVGFANEGMGYVLGGKQGDISGQNEQFKDIWQYNPSTTEWKKVGTYPGEAYSWKVLQKAGGAIYVGLGDKRNFLTFENDWWKLEMK</sequence>
<reference evidence="4 5" key="1">
    <citation type="journal article" date="2012" name="J. Bacteriol.">
        <title>Draft Genome Sequence of Cecembia lonarensis Strain LW9T, Isolated from Lonar Lake, a Haloalkaline Lake in India.</title>
        <authorList>
            <person name="Shivaji S."/>
            <person name="Ara S."/>
            <person name="Singh A."/>
            <person name="Pinnaka A.K."/>
        </authorList>
    </citation>
    <scope>NUCLEOTIDE SEQUENCE [LARGE SCALE GENOMIC DNA]</scope>
    <source>
        <strain evidence="4 5">LW9</strain>
    </source>
</reference>
<dbReference type="PANTHER" id="PTHR45632:SF3">
    <property type="entry name" value="KELCH-LIKE PROTEIN 32"/>
    <property type="match status" value="1"/>
</dbReference>
<dbReference type="InterPro" id="IPR011043">
    <property type="entry name" value="Gal_Oxase/kelch_b-propeller"/>
</dbReference>
<accession>K1KUE9</accession>
<evidence type="ECO:0000256" key="1">
    <source>
        <dbReference type="ARBA" id="ARBA00022441"/>
    </source>
</evidence>
<dbReference type="RefSeq" id="WP_009186667.1">
    <property type="nucleotide sequence ID" value="NZ_AMGM01000095.1"/>
</dbReference>
<organism evidence="4 5">
    <name type="scientific">Cecembia lonarensis (strain CCUG 58316 / KCTC 22772 / LW9)</name>
    <dbReference type="NCBI Taxonomy" id="1225176"/>
    <lineage>
        <taxon>Bacteria</taxon>
        <taxon>Pseudomonadati</taxon>
        <taxon>Bacteroidota</taxon>
        <taxon>Cytophagia</taxon>
        <taxon>Cytophagales</taxon>
        <taxon>Cyclobacteriaceae</taxon>
        <taxon>Cecembia</taxon>
    </lineage>
</organism>
<dbReference type="AlphaFoldDB" id="K1KUE9"/>
<keyword evidence="1" id="KW-0880">Kelch repeat</keyword>
<gene>
    <name evidence="4" type="ORF">B879_03652</name>
</gene>
<feature type="compositionally biased region" description="Basic and acidic residues" evidence="3">
    <location>
        <begin position="22"/>
        <end position="41"/>
    </location>
</feature>
<dbReference type="PANTHER" id="PTHR45632">
    <property type="entry name" value="LD33804P"/>
    <property type="match status" value="1"/>
</dbReference>
<proteinExistence type="predicted"/>
<dbReference type="Proteomes" id="UP000004478">
    <property type="component" value="Unassembled WGS sequence"/>
</dbReference>
<dbReference type="EMBL" id="AMGM01000095">
    <property type="protein sequence ID" value="EKB47750.1"/>
    <property type="molecule type" value="Genomic_DNA"/>
</dbReference>
<keyword evidence="2" id="KW-0677">Repeat</keyword>
<evidence type="ECO:0000256" key="2">
    <source>
        <dbReference type="ARBA" id="ARBA00022737"/>
    </source>
</evidence>
<dbReference type="OrthoDB" id="103335at2"/>
<keyword evidence="5" id="KW-1185">Reference proteome</keyword>
<dbReference type="Gene3D" id="2.120.10.80">
    <property type="entry name" value="Kelch-type beta propeller"/>
    <property type="match status" value="2"/>
</dbReference>
<name>K1KUE9_CECL9</name>
<protein>
    <submittedName>
        <fullName evidence="4">N-acetylneuraminic acid mutarotase</fullName>
    </submittedName>
</protein>
<feature type="region of interest" description="Disordered" evidence="3">
    <location>
        <begin position="22"/>
        <end position="45"/>
    </location>
</feature>
<evidence type="ECO:0000313" key="4">
    <source>
        <dbReference type="EMBL" id="EKB47750.1"/>
    </source>
</evidence>
<dbReference type="SUPFAM" id="SSF50965">
    <property type="entry name" value="Galactose oxidase, central domain"/>
    <property type="match status" value="1"/>
</dbReference>
<evidence type="ECO:0000313" key="5">
    <source>
        <dbReference type="Proteomes" id="UP000004478"/>
    </source>
</evidence>
<evidence type="ECO:0000256" key="3">
    <source>
        <dbReference type="SAM" id="MobiDB-lite"/>
    </source>
</evidence>
<dbReference type="InterPro" id="IPR015915">
    <property type="entry name" value="Kelch-typ_b-propeller"/>
</dbReference>